<evidence type="ECO:0000259" key="6">
    <source>
        <dbReference type="Pfam" id="PF01636"/>
    </source>
</evidence>
<evidence type="ECO:0000256" key="3">
    <source>
        <dbReference type="ARBA" id="ARBA00022741"/>
    </source>
</evidence>
<evidence type="ECO:0000256" key="2">
    <source>
        <dbReference type="ARBA" id="ARBA00022679"/>
    </source>
</evidence>
<dbReference type="Proteomes" id="UP001218218">
    <property type="component" value="Unassembled WGS sequence"/>
</dbReference>
<keyword evidence="5" id="KW-0067">ATP-binding</keyword>
<keyword evidence="2" id="KW-0808">Transferase</keyword>
<name>A0AAD6Z2D7_9AGAR</name>
<keyword evidence="8" id="KW-1185">Reference proteome</keyword>
<dbReference type="EMBL" id="JARIHO010000099">
    <property type="protein sequence ID" value="KAJ7304775.1"/>
    <property type="molecule type" value="Genomic_DNA"/>
</dbReference>
<proteinExistence type="inferred from homology"/>
<dbReference type="SUPFAM" id="SSF56112">
    <property type="entry name" value="Protein kinase-like (PK-like)"/>
    <property type="match status" value="1"/>
</dbReference>
<dbReference type="Gene3D" id="3.90.1200.10">
    <property type="match status" value="1"/>
</dbReference>
<dbReference type="GO" id="GO:0005524">
    <property type="term" value="F:ATP binding"/>
    <property type="evidence" value="ECO:0007669"/>
    <property type="project" value="UniProtKB-KW"/>
</dbReference>
<dbReference type="Gene3D" id="3.30.200.20">
    <property type="entry name" value="Phosphorylase Kinase, domain 1"/>
    <property type="match status" value="1"/>
</dbReference>
<comment type="similarity">
    <text evidence="1">Belongs to the methylthioribose kinase family.</text>
</comment>
<evidence type="ECO:0000313" key="7">
    <source>
        <dbReference type="EMBL" id="KAJ7304775.1"/>
    </source>
</evidence>
<dbReference type="AlphaFoldDB" id="A0AAD6Z2D7"/>
<keyword evidence="4 7" id="KW-0418">Kinase</keyword>
<comment type="caution">
    <text evidence="7">The sequence shown here is derived from an EMBL/GenBank/DDBJ whole genome shotgun (WGS) entry which is preliminary data.</text>
</comment>
<feature type="domain" description="Aminoglycoside phosphotransferase" evidence="6">
    <location>
        <begin position="92"/>
        <end position="315"/>
    </location>
</feature>
<evidence type="ECO:0000256" key="4">
    <source>
        <dbReference type="ARBA" id="ARBA00022777"/>
    </source>
</evidence>
<dbReference type="PANTHER" id="PTHR34273:SF2">
    <property type="entry name" value="METHYLTHIORIBOSE KINASE"/>
    <property type="match status" value="1"/>
</dbReference>
<keyword evidence="3" id="KW-0547">Nucleotide-binding</keyword>
<reference evidence="7" key="1">
    <citation type="submission" date="2023-03" db="EMBL/GenBank/DDBJ databases">
        <title>Massive genome expansion in bonnet fungi (Mycena s.s.) driven by repeated elements and novel gene families across ecological guilds.</title>
        <authorList>
            <consortium name="Lawrence Berkeley National Laboratory"/>
            <person name="Harder C.B."/>
            <person name="Miyauchi S."/>
            <person name="Viragh M."/>
            <person name="Kuo A."/>
            <person name="Thoen E."/>
            <person name="Andreopoulos B."/>
            <person name="Lu D."/>
            <person name="Skrede I."/>
            <person name="Drula E."/>
            <person name="Henrissat B."/>
            <person name="Morin E."/>
            <person name="Kohler A."/>
            <person name="Barry K."/>
            <person name="LaButti K."/>
            <person name="Morin E."/>
            <person name="Salamov A."/>
            <person name="Lipzen A."/>
            <person name="Mereny Z."/>
            <person name="Hegedus B."/>
            <person name="Baldrian P."/>
            <person name="Stursova M."/>
            <person name="Weitz H."/>
            <person name="Taylor A."/>
            <person name="Grigoriev I.V."/>
            <person name="Nagy L.G."/>
            <person name="Martin F."/>
            <person name="Kauserud H."/>
        </authorList>
    </citation>
    <scope>NUCLEOTIDE SEQUENCE</scope>
    <source>
        <strain evidence="7">CBHHK002</strain>
    </source>
</reference>
<evidence type="ECO:0000313" key="8">
    <source>
        <dbReference type="Proteomes" id="UP001218218"/>
    </source>
</evidence>
<gene>
    <name evidence="7" type="ORF">DFH08DRAFT_793589</name>
</gene>
<dbReference type="PANTHER" id="PTHR34273">
    <property type="entry name" value="METHYLTHIORIBOSE KINASE"/>
    <property type="match status" value="1"/>
</dbReference>
<dbReference type="GO" id="GO:0016301">
    <property type="term" value="F:kinase activity"/>
    <property type="evidence" value="ECO:0007669"/>
    <property type="project" value="UniProtKB-KW"/>
</dbReference>
<dbReference type="InterPro" id="IPR011009">
    <property type="entry name" value="Kinase-like_dom_sf"/>
</dbReference>
<organism evidence="7 8">
    <name type="scientific">Mycena albidolilacea</name>
    <dbReference type="NCBI Taxonomy" id="1033008"/>
    <lineage>
        <taxon>Eukaryota</taxon>
        <taxon>Fungi</taxon>
        <taxon>Dikarya</taxon>
        <taxon>Basidiomycota</taxon>
        <taxon>Agaricomycotina</taxon>
        <taxon>Agaricomycetes</taxon>
        <taxon>Agaricomycetidae</taxon>
        <taxon>Agaricales</taxon>
        <taxon>Marasmiineae</taxon>
        <taxon>Mycenaceae</taxon>
        <taxon>Mycena</taxon>
    </lineage>
</organism>
<dbReference type="InterPro" id="IPR002575">
    <property type="entry name" value="Aminoglycoside_PTrfase"/>
</dbReference>
<protein>
    <submittedName>
        <fullName evidence="7">Kinase-like domain-containing protein</fullName>
    </submittedName>
</protein>
<sequence>MSTDQDLSTVAGAQAYLAPTQFASEDIALLSGAHVNFTYRLHLSTPYRGRSTLVMKYAKSDIVLSASETLSAMEKWKDRYAFEAKAPAKIRRQIDSAALATVPELHHFDEHAHVIIMDDCGLHSLNLKQLMLTATPSPAVAREIGLALGQFLGRLHSWGASDASLLDEFDQNAQAKKITSWITYERLISTLTTENLPAVACLPAPVSDNTLDALRALVAERTAEIYKSRETLTMGDFWTGNVMVGMLPAPNTSGAASALDRVYVIDWELVKPGVAALDIGQFCAEMQTLPLFRPDTAPSASALIEAFLTAYRTHRGVMHPRTPTVAARHMGARLRGLRA</sequence>
<evidence type="ECO:0000256" key="1">
    <source>
        <dbReference type="ARBA" id="ARBA00010165"/>
    </source>
</evidence>
<accession>A0AAD6Z2D7</accession>
<dbReference type="Pfam" id="PF01636">
    <property type="entry name" value="APH"/>
    <property type="match status" value="1"/>
</dbReference>
<evidence type="ECO:0000256" key="5">
    <source>
        <dbReference type="ARBA" id="ARBA00022840"/>
    </source>
</evidence>